<accession>A0ABW1EG56</accession>
<evidence type="ECO:0000313" key="4">
    <source>
        <dbReference type="Proteomes" id="UP001596091"/>
    </source>
</evidence>
<comment type="caution">
    <text evidence="3">The sequence shown here is derived from an EMBL/GenBank/DDBJ whole genome shotgun (WGS) entry which is preliminary data.</text>
</comment>
<keyword evidence="4" id="KW-1185">Reference proteome</keyword>
<dbReference type="InterPro" id="IPR003594">
    <property type="entry name" value="HATPase_dom"/>
</dbReference>
<dbReference type="Gene3D" id="3.30.565.10">
    <property type="entry name" value="Histidine kinase-like ATPase, C-terminal domain"/>
    <property type="match status" value="1"/>
</dbReference>
<evidence type="ECO:0000259" key="2">
    <source>
        <dbReference type="Pfam" id="PF13581"/>
    </source>
</evidence>
<evidence type="ECO:0000256" key="1">
    <source>
        <dbReference type="ARBA" id="ARBA00022527"/>
    </source>
</evidence>
<protein>
    <submittedName>
        <fullName evidence="3">ATP-binding protein</fullName>
    </submittedName>
</protein>
<keyword evidence="3" id="KW-0547">Nucleotide-binding</keyword>
<dbReference type="Pfam" id="PF13581">
    <property type="entry name" value="HATPase_c_2"/>
    <property type="match status" value="1"/>
</dbReference>
<dbReference type="SUPFAM" id="SSF55874">
    <property type="entry name" value="ATPase domain of HSP90 chaperone/DNA topoisomerase II/histidine kinase"/>
    <property type="match status" value="1"/>
</dbReference>
<dbReference type="InterPro" id="IPR036890">
    <property type="entry name" value="HATPase_C_sf"/>
</dbReference>
<gene>
    <name evidence="3" type="ORF">ACFPT7_11805</name>
</gene>
<keyword evidence="1" id="KW-0418">Kinase</keyword>
<dbReference type="PANTHER" id="PTHR35526:SF3">
    <property type="entry name" value="ANTI-SIGMA-F FACTOR RSBW"/>
    <property type="match status" value="1"/>
</dbReference>
<dbReference type="EMBL" id="JBHSPH010000003">
    <property type="protein sequence ID" value="MFC5862980.1"/>
    <property type="molecule type" value="Genomic_DNA"/>
</dbReference>
<sequence>MTGPQTGRLSFKLASTMESVAEIEAAAEKLTQAAGMDEDDGFRVAMAVREAAVNAVLHGNNYDPSKFVTASFENTGKSLVITIADEGEGLDPEKLPDPLAPENLLRGTGRGIFLIRSFLDEVHFRQLHPGTELTLIKHLTPADGKEANPDSN</sequence>
<organism evidence="3 4">
    <name type="scientific">Acidicapsa dinghuensis</name>
    <dbReference type="NCBI Taxonomy" id="2218256"/>
    <lineage>
        <taxon>Bacteria</taxon>
        <taxon>Pseudomonadati</taxon>
        <taxon>Acidobacteriota</taxon>
        <taxon>Terriglobia</taxon>
        <taxon>Terriglobales</taxon>
        <taxon>Acidobacteriaceae</taxon>
        <taxon>Acidicapsa</taxon>
    </lineage>
</organism>
<dbReference type="GO" id="GO:0005524">
    <property type="term" value="F:ATP binding"/>
    <property type="evidence" value="ECO:0007669"/>
    <property type="project" value="UniProtKB-KW"/>
</dbReference>
<dbReference type="Proteomes" id="UP001596091">
    <property type="component" value="Unassembled WGS sequence"/>
</dbReference>
<evidence type="ECO:0000313" key="3">
    <source>
        <dbReference type="EMBL" id="MFC5862980.1"/>
    </source>
</evidence>
<feature type="domain" description="Histidine kinase/HSP90-like ATPase" evidence="2">
    <location>
        <begin position="14"/>
        <end position="137"/>
    </location>
</feature>
<keyword evidence="1" id="KW-0808">Transferase</keyword>
<name>A0ABW1EG56_9BACT</name>
<proteinExistence type="predicted"/>
<dbReference type="PANTHER" id="PTHR35526">
    <property type="entry name" value="ANTI-SIGMA-F FACTOR RSBW-RELATED"/>
    <property type="match status" value="1"/>
</dbReference>
<dbReference type="CDD" id="cd16936">
    <property type="entry name" value="HATPase_RsbW-like"/>
    <property type="match status" value="1"/>
</dbReference>
<dbReference type="InterPro" id="IPR050267">
    <property type="entry name" value="Anti-sigma-factor_SerPK"/>
</dbReference>
<keyword evidence="1" id="KW-0723">Serine/threonine-protein kinase</keyword>
<reference evidence="4" key="1">
    <citation type="journal article" date="2019" name="Int. J. Syst. Evol. Microbiol.">
        <title>The Global Catalogue of Microorganisms (GCM) 10K type strain sequencing project: providing services to taxonomists for standard genome sequencing and annotation.</title>
        <authorList>
            <consortium name="The Broad Institute Genomics Platform"/>
            <consortium name="The Broad Institute Genome Sequencing Center for Infectious Disease"/>
            <person name="Wu L."/>
            <person name="Ma J."/>
        </authorList>
    </citation>
    <scope>NUCLEOTIDE SEQUENCE [LARGE SCALE GENOMIC DNA]</scope>
    <source>
        <strain evidence="4">JCM 4087</strain>
    </source>
</reference>
<keyword evidence="3" id="KW-0067">ATP-binding</keyword>
<dbReference type="RefSeq" id="WP_263339200.1">
    <property type="nucleotide sequence ID" value="NZ_JAGSYH010000005.1"/>
</dbReference>